<accession>A0A820HGK1</accession>
<evidence type="ECO:0000256" key="1">
    <source>
        <dbReference type="SAM" id="MobiDB-lite"/>
    </source>
</evidence>
<sequence>MLCKRVVSSDNDVKSLGQSPWNLA</sequence>
<feature type="non-terminal residue" evidence="2">
    <location>
        <position position="24"/>
    </location>
</feature>
<evidence type="ECO:0000313" key="3">
    <source>
        <dbReference type="Proteomes" id="UP000663868"/>
    </source>
</evidence>
<dbReference type="EMBL" id="CAJOBB010013540">
    <property type="protein sequence ID" value="CAF4292024.1"/>
    <property type="molecule type" value="Genomic_DNA"/>
</dbReference>
<comment type="caution">
    <text evidence="2">The sequence shown here is derived from an EMBL/GenBank/DDBJ whole genome shotgun (WGS) entry which is preliminary data.</text>
</comment>
<reference evidence="2" key="1">
    <citation type="submission" date="2021-02" db="EMBL/GenBank/DDBJ databases">
        <authorList>
            <person name="Nowell W R."/>
        </authorList>
    </citation>
    <scope>NUCLEOTIDE SEQUENCE</scope>
</reference>
<dbReference type="Proteomes" id="UP000663868">
    <property type="component" value="Unassembled WGS sequence"/>
</dbReference>
<feature type="region of interest" description="Disordered" evidence="1">
    <location>
        <begin position="1"/>
        <end position="24"/>
    </location>
</feature>
<name>A0A820HGK1_9BILA</name>
<protein>
    <submittedName>
        <fullName evidence="2">Uncharacterized protein</fullName>
    </submittedName>
</protein>
<gene>
    <name evidence="2" type="ORF">KXQ929_LOCUS45041</name>
</gene>
<organism evidence="2 3">
    <name type="scientific">Adineta steineri</name>
    <dbReference type="NCBI Taxonomy" id="433720"/>
    <lineage>
        <taxon>Eukaryota</taxon>
        <taxon>Metazoa</taxon>
        <taxon>Spiralia</taxon>
        <taxon>Gnathifera</taxon>
        <taxon>Rotifera</taxon>
        <taxon>Eurotatoria</taxon>
        <taxon>Bdelloidea</taxon>
        <taxon>Adinetida</taxon>
        <taxon>Adinetidae</taxon>
        <taxon>Adineta</taxon>
    </lineage>
</organism>
<evidence type="ECO:0000313" key="2">
    <source>
        <dbReference type="EMBL" id="CAF4292024.1"/>
    </source>
</evidence>
<proteinExistence type="predicted"/>
<dbReference type="AlphaFoldDB" id="A0A820HGK1"/>